<dbReference type="InterPro" id="IPR007750">
    <property type="entry name" value="DUF674"/>
</dbReference>
<dbReference type="PANTHER" id="PTHR33103">
    <property type="entry name" value="OS01G0153900 PROTEIN"/>
    <property type="match status" value="1"/>
</dbReference>
<reference evidence="1 2" key="1">
    <citation type="journal article" date="2009" name="Nature">
        <title>The Sorghum bicolor genome and the diversification of grasses.</title>
        <authorList>
            <person name="Paterson A.H."/>
            <person name="Bowers J.E."/>
            <person name="Bruggmann R."/>
            <person name="Dubchak I."/>
            <person name="Grimwood J."/>
            <person name="Gundlach H."/>
            <person name="Haberer G."/>
            <person name="Hellsten U."/>
            <person name="Mitros T."/>
            <person name="Poliakov A."/>
            <person name="Schmutz J."/>
            <person name="Spannagl M."/>
            <person name="Tang H."/>
            <person name="Wang X."/>
            <person name="Wicker T."/>
            <person name="Bharti A.K."/>
            <person name="Chapman J."/>
            <person name="Feltus F.A."/>
            <person name="Gowik U."/>
            <person name="Grigoriev I.V."/>
            <person name="Lyons E."/>
            <person name="Maher C.A."/>
            <person name="Martis M."/>
            <person name="Narechania A."/>
            <person name="Otillar R.P."/>
            <person name="Penning B.W."/>
            <person name="Salamov A.A."/>
            <person name="Wang Y."/>
            <person name="Zhang L."/>
            <person name="Carpita N.C."/>
            <person name="Freeling M."/>
            <person name="Gingle A.R."/>
            <person name="Hash C.T."/>
            <person name="Keller B."/>
            <person name="Klein P."/>
            <person name="Kresovich S."/>
            <person name="McCann M.C."/>
            <person name="Ming R."/>
            <person name="Peterson D.G."/>
            <person name="Mehboob-ur-Rahman"/>
            <person name="Ware D."/>
            <person name="Westhoff P."/>
            <person name="Mayer K.F."/>
            <person name="Messing J."/>
            <person name="Rokhsar D.S."/>
        </authorList>
    </citation>
    <scope>NUCLEOTIDE SEQUENCE [LARGE SCALE GENOMIC DNA]</scope>
    <source>
        <strain evidence="2">cv. BTx623</strain>
    </source>
</reference>
<dbReference type="AlphaFoldDB" id="A0A1Z5RFM5"/>
<keyword evidence="2" id="KW-1185">Reference proteome</keyword>
<dbReference type="EMBL" id="CM000765">
    <property type="protein sequence ID" value="OQU82235.1"/>
    <property type="molecule type" value="Genomic_DNA"/>
</dbReference>
<dbReference type="FunCoup" id="A0A1Z5RFM5">
    <property type="interactions" value="47"/>
</dbReference>
<evidence type="ECO:0008006" key="3">
    <source>
        <dbReference type="Google" id="ProtNLM"/>
    </source>
</evidence>
<accession>A0A1Z5RFM5</accession>
<dbReference type="Proteomes" id="UP000000768">
    <property type="component" value="Chromosome 6"/>
</dbReference>
<reference evidence="2" key="2">
    <citation type="journal article" date="2018" name="Plant J.">
        <title>The Sorghum bicolor reference genome: improved assembly, gene annotations, a transcriptome atlas, and signatures of genome organization.</title>
        <authorList>
            <person name="McCormick R.F."/>
            <person name="Truong S.K."/>
            <person name="Sreedasyam A."/>
            <person name="Jenkins J."/>
            <person name="Shu S."/>
            <person name="Sims D."/>
            <person name="Kennedy M."/>
            <person name="Amirebrahimi M."/>
            <person name="Weers B.D."/>
            <person name="McKinley B."/>
            <person name="Mattison A."/>
            <person name="Morishige D.T."/>
            <person name="Grimwood J."/>
            <person name="Schmutz J."/>
            <person name="Mullet J.E."/>
        </authorList>
    </citation>
    <scope>NUCLEOTIDE SEQUENCE [LARGE SCALE GENOMIC DNA]</scope>
    <source>
        <strain evidence="2">cv. BTx623</strain>
    </source>
</reference>
<evidence type="ECO:0000313" key="1">
    <source>
        <dbReference type="EMBL" id="OQU82235.1"/>
    </source>
</evidence>
<name>A0A1Z5RFM5_SORBI</name>
<organism evidence="1 2">
    <name type="scientific">Sorghum bicolor</name>
    <name type="common">Sorghum</name>
    <name type="synonym">Sorghum vulgare</name>
    <dbReference type="NCBI Taxonomy" id="4558"/>
    <lineage>
        <taxon>Eukaryota</taxon>
        <taxon>Viridiplantae</taxon>
        <taxon>Streptophyta</taxon>
        <taxon>Embryophyta</taxon>
        <taxon>Tracheophyta</taxon>
        <taxon>Spermatophyta</taxon>
        <taxon>Magnoliopsida</taxon>
        <taxon>Liliopsida</taxon>
        <taxon>Poales</taxon>
        <taxon>Poaceae</taxon>
        <taxon>PACMAD clade</taxon>
        <taxon>Panicoideae</taxon>
        <taxon>Andropogonodae</taxon>
        <taxon>Andropogoneae</taxon>
        <taxon>Sorghinae</taxon>
        <taxon>Sorghum</taxon>
    </lineage>
</organism>
<dbReference type="Pfam" id="PF05056">
    <property type="entry name" value="DUF674"/>
    <property type="match status" value="1"/>
</dbReference>
<dbReference type="eggNOG" id="ENOG502RI50">
    <property type="taxonomic scope" value="Eukaryota"/>
</dbReference>
<evidence type="ECO:0000313" key="2">
    <source>
        <dbReference type="Proteomes" id="UP000000768"/>
    </source>
</evidence>
<protein>
    <recommendedName>
        <fullName evidence="3">DUF674 family protein</fullName>
    </recommendedName>
</protein>
<dbReference type="OMA" id="FANHYLC"/>
<proteinExistence type="predicted"/>
<dbReference type="STRING" id="4558.A0A1Z5RFM5"/>
<dbReference type="OrthoDB" id="746543at2759"/>
<dbReference type="Gramene" id="OQU82235">
    <property type="protein sequence ID" value="OQU82235"/>
    <property type="gene ID" value="SORBI_3006G200200"/>
</dbReference>
<gene>
    <name evidence="1" type="ORF">SORBI_3006G200200</name>
</gene>
<dbReference type="InParanoid" id="A0A1Z5RFM5"/>
<dbReference type="PANTHER" id="PTHR33103:SF86">
    <property type="entry name" value="OS04G0594500 PROTEIN"/>
    <property type="match status" value="1"/>
</dbReference>
<sequence length="511" mass="56262">MAKNEAPTIGVKLFVDKERRKVLFAESDKEFVDVLFGFLTMPLGTVVRLLDKQSQMGCLDEVYKSVEDLSADYFQTKACKGMLLKPLNAASSHCCRLKVNVDGTVPRVIYVCKDTSCSFHSDNAFSSFPDTVCKCGKVMESFGQCPKYDGDSETVPACSEDGVFVKGCLKFIVTDDLQVAPASTSLMMSLFEKFGVRDPAVLEQQVLQLSSEKITSLLKRSLTSKQPLTEHYFDVLVSHDDASLDTLAGNLYPKQEDDGEESLGNLKIMVLQMKDNSALLYAEVDGDFVDCLFGLLSIPLGSAIKSFGQCSTKGCLDNLYRSIDGSAKEFIRQDCQSLLLAPVLAPFFGCGASRILQVDELAPRELSINACFACFKIGGFSDFVRCHGSTYNHTYRRYDPSCPNKVKSVKLCEASPKQQNGGSEKGEAYVNGEQTKFVVTDDLHILPLSLASTVQIVSEAKIQTSNLVEKEITLTKSQVMGLQRAVLLSRNTLSSVLLPPKKIKKLNHLRY</sequence>